<reference evidence="1 2" key="1">
    <citation type="submission" date="2023-02" db="EMBL/GenBank/DDBJ databases">
        <title>LHISI_Scaffold_Assembly.</title>
        <authorList>
            <person name="Stuart O.P."/>
            <person name="Cleave R."/>
            <person name="Magrath M.J.L."/>
            <person name="Mikheyev A.S."/>
        </authorList>
    </citation>
    <scope>NUCLEOTIDE SEQUENCE [LARGE SCALE GENOMIC DNA]</scope>
    <source>
        <strain evidence="1">Daus_M_001</strain>
        <tissue evidence="1">Leg muscle</tissue>
    </source>
</reference>
<keyword evidence="2" id="KW-1185">Reference proteome</keyword>
<protein>
    <submittedName>
        <fullName evidence="1">Uncharacterized protein</fullName>
    </submittedName>
</protein>
<evidence type="ECO:0000313" key="2">
    <source>
        <dbReference type="Proteomes" id="UP001159363"/>
    </source>
</evidence>
<dbReference type="EMBL" id="JARBHB010000006">
    <property type="protein sequence ID" value="KAJ8882079.1"/>
    <property type="molecule type" value="Genomic_DNA"/>
</dbReference>
<proteinExistence type="predicted"/>
<name>A0ABQ9HCT8_9NEOP</name>
<evidence type="ECO:0000313" key="1">
    <source>
        <dbReference type="EMBL" id="KAJ8882079.1"/>
    </source>
</evidence>
<gene>
    <name evidence="1" type="ORF">PR048_018567</name>
</gene>
<sequence length="799" mass="87775">MPIPLTASMGIDSTDYHNRFHIVSGLHRLQAYMNPYTLLLPINSCRLTPERDVSVPASCQVQSLQLLQQHHCPQLMPPVQHDRLQMAQYYRHLRIPLRSDMVYDTIKAIIVPRIPVCCHICVTGSVCSSAAPAVYRDILRPVKHLHLGVLLPNRIESYTHQSLLTSEDIVVVSTEVDEHKLVMLTDIKFDLRKVRNVRAAKGLSLSHSWRQARLNWPLSSPTTLGDMRMEQCRNAYVGGGGDTRENPPAAASSGAIPTCENLGGTPPGIEPGSPGWDATLSVAYCIWQRALPLYRTRAELGTATVSGVYLNRCGDVRRWKASRGHGRCSNVVAAAAAVRVAGEGVQLGRRPSPGVAPRDTALRPRGHLLQPQRRQLQVLLCRGDVTVTPLASHLGEPGSIPRGAAFGLPHVSDGSACGRVFSRFSRFHNPLHSNAAPSSPRTTLIGTQCLEVKNCPKPLYYPQSSVTCCPYLPQQNVGDMKVGAVVAQWLDYSPSATTNRTRFPARSIRIFVSGKRGRLGYGHCFIYPSCQRSVLGYAPSSLWRFAMQMIDVKCPRYVILAVNDFFAQLVRGSVEDEGDEKRPHLQHTARERAEFSSAKQAMGFTCSEVLGRGNGHSCIGRPSSMHAACIQHAQTIFFTWFSTKANRVQSLARKPDFLKWESCRTMPLVGGFSRGSTVPLAHSFRCHSIFTSITLIGSQDLAVKSRSNIFAHPYHFVSTIDSCGADLMSSWITMCNRFSDESGSSDPGFPLKTAGSATEKRTFEVELLAAGSLKLLKAWMRGMTSSSASLNLGVVGSYN</sequence>
<organism evidence="1 2">
    <name type="scientific">Dryococelus australis</name>
    <dbReference type="NCBI Taxonomy" id="614101"/>
    <lineage>
        <taxon>Eukaryota</taxon>
        <taxon>Metazoa</taxon>
        <taxon>Ecdysozoa</taxon>
        <taxon>Arthropoda</taxon>
        <taxon>Hexapoda</taxon>
        <taxon>Insecta</taxon>
        <taxon>Pterygota</taxon>
        <taxon>Neoptera</taxon>
        <taxon>Polyneoptera</taxon>
        <taxon>Phasmatodea</taxon>
        <taxon>Verophasmatodea</taxon>
        <taxon>Anareolatae</taxon>
        <taxon>Phasmatidae</taxon>
        <taxon>Eurycanthinae</taxon>
        <taxon>Dryococelus</taxon>
    </lineage>
</organism>
<comment type="caution">
    <text evidence="1">The sequence shown here is derived from an EMBL/GenBank/DDBJ whole genome shotgun (WGS) entry which is preliminary data.</text>
</comment>
<accession>A0ABQ9HCT8</accession>
<dbReference type="Proteomes" id="UP001159363">
    <property type="component" value="Chromosome 5"/>
</dbReference>